<feature type="binding site" evidence="6">
    <location>
        <position position="48"/>
    </location>
    <ligand>
        <name>[4Fe-4S] cluster</name>
        <dbReference type="ChEBI" id="CHEBI:49883"/>
        <label>1</label>
    </ligand>
</feature>
<feature type="binding site" evidence="6">
    <location>
        <position position="86"/>
    </location>
    <ligand>
        <name>[4Fe-4S] cluster</name>
        <dbReference type="ChEBI" id="CHEBI:49883"/>
        <label>2</label>
    </ligand>
</feature>
<feature type="binding site" evidence="6">
    <location>
        <position position="158"/>
    </location>
    <ligand>
        <name>[4Fe-4S] cluster</name>
        <dbReference type="ChEBI" id="CHEBI:49883"/>
        <label>3</label>
    </ligand>
</feature>
<dbReference type="PROSITE" id="PS00198">
    <property type="entry name" value="4FE4S_FER_1"/>
    <property type="match status" value="1"/>
</dbReference>
<evidence type="ECO:0000256" key="3">
    <source>
        <dbReference type="ARBA" id="ARBA00022737"/>
    </source>
</evidence>
<evidence type="ECO:0000256" key="6">
    <source>
        <dbReference type="HAMAP-Rule" id="MF_02201"/>
    </source>
</evidence>
<evidence type="ECO:0000256" key="2">
    <source>
        <dbReference type="ARBA" id="ARBA00022723"/>
    </source>
</evidence>
<dbReference type="EMBL" id="AJSX01000033">
    <property type="protein sequence ID" value="EIJ69010.1"/>
    <property type="molecule type" value="Genomic_DNA"/>
</dbReference>
<dbReference type="Gene3D" id="3.30.70.20">
    <property type="match status" value="2"/>
</dbReference>
<feature type="binding site" evidence="6">
    <location>
        <position position="83"/>
    </location>
    <ligand>
        <name>[4Fe-4S] cluster</name>
        <dbReference type="ChEBI" id="CHEBI:49883"/>
        <label>2</label>
    </ligand>
</feature>
<dbReference type="InterPro" id="IPR017900">
    <property type="entry name" value="4Fe4S_Fe_S_CS"/>
</dbReference>
<accession>I3DBB7</accession>
<feature type="binding site" evidence="6">
    <location>
        <position position="152"/>
    </location>
    <ligand>
        <name>[4Fe-4S] cluster</name>
        <dbReference type="ChEBI" id="CHEBI:49883"/>
        <label>3</label>
    </ligand>
</feature>
<feature type="binding site" evidence="6">
    <location>
        <position position="90"/>
    </location>
    <ligand>
        <name>[4Fe-4S] cluster</name>
        <dbReference type="ChEBI" id="CHEBI:49883"/>
        <label>2</label>
    </ligand>
</feature>
<comment type="subunit">
    <text evidence="6">Interacts with the cytoplasmic NapA precursor.</text>
</comment>
<sequence>MMEKELPRRQFLRGGFLKSLQSEAIKQQGFQGVRPPWAVAEEQFITSCTRCGDCIHVCETKILVKGAGDYPEIQFSHGECTFCMKCVEVCQQPIFRPRAESAWKHKIEIQSGCLALNHVECRTCEDNCESRAIRFKRQLGGIATPEVQLDNCNGCGACISVCPVQAIKLYYEEQ</sequence>
<evidence type="ECO:0000256" key="4">
    <source>
        <dbReference type="ARBA" id="ARBA00023004"/>
    </source>
</evidence>
<evidence type="ECO:0000313" key="9">
    <source>
        <dbReference type="Proteomes" id="UP000006457"/>
    </source>
</evidence>
<dbReference type="Pfam" id="PF12838">
    <property type="entry name" value="Fer4_7"/>
    <property type="match status" value="1"/>
</dbReference>
<keyword evidence="9" id="KW-1185">Reference proteome</keyword>
<dbReference type="GO" id="GO:0051539">
    <property type="term" value="F:4 iron, 4 sulfur cluster binding"/>
    <property type="evidence" value="ECO:0007669"/>
    <property type="project" value="UniProtKB-UniRule"/>
</dbReference>
<feature type="binding site" evidence="6">
    <location>
        <position position="155"/>
    </location>
    <ligand>
        <name>[4Fe-4S] cluster</name>
        <dbReference type="ChEBI" id="CHEBI:49883"/>
        <label>3</label>
    </ligand>
</feature>
<evidence type="ECO:0000256" key="1">
    <source>
        <dbReference type="ARBA" id="ARBA00022485"/>
    </source>
</evidence>
<dbReference type="InterPro" id="IPR050157">
    <property type="entry name" value="PSI_iron-sulfur_center"/>
</dbReference>
<dbReference type="AlphaFoldDB" id="I3DBB7"/>
<proteinExistence type="inferred from homology"/>
<organism evidence="8 9">
    <name type="scientific">Pasteurella bettyae CCUG 2042</name>
    <dbReference type="NCBI Taxonomy" id="1095749"/>
    <lineage>
        <taxon>Bacteria</taxon>
        <taxon>Pseudomonadati</taxon>
        <taxon>Pseudomonadota</taxon>
        <taxon>Gammaproteobacteria</taxon>
        <taxon>Pasteurellales</taxon>
        <taxon>Pasteurellaceae</taxon>
        <taxon>Pasteurella</taxon>
    </lineage>
</organism>
<comment type="caution">
    <text evidence="8">The sequence shown here is derived from an EMBL/GenBank/DDBJ whole genome shotgun (WGS) entry which is preliminary data.</text>
</comment>
<keyword evidence="6" id="KW-0963">Cytoplasm</keyword>
<dbReference type="CDD" id="cd10564">
    <property type="entry name" value="NapF_like"/>
    <property type="match status" value="1"/>
</dbReference>
<dbReference type="SUPFAM" id="SSF54862">
    <property type="entry name" value="4Fe-4S ferredoxins"/>
    <property type="match status" value="1"/>
</dbReference>
<dbReference type="GO" id="GO:0046872">
    <property type="term" value="F:metal ion binding"/>
    <property type="evidence" value="ECO:0007669"/>
    <property type="project" value="UniProtKB-KW"/>
</dbReference>
<comment type="function">
    <text evidence="6">Could be involved in the maturation of NapA, the catalytic subunit of the periplasmic nitrate reductase, before its export into the periplasm.</text>
</comment>
<comment type="subcellular location">
    <subcellularLocation>
        <location evidence="6">Cytoplasm</location>
    </subcellularLocation>
</comment>
<dbReference type="NCBIfam" id="TIGR00402">
    <property type="entry name" value="napF"/>
    <property type="match status" value="1"/>
</dbReference>
<comment type="similarity">
    <text evidence="6">Belongs to the NapF family.</text>
</comment>
<dbReference type="RefSeq" id="WP_005760739.1">
    <property type="nucleotide sequence ID" value="NZ_AJSX01000033.1"/>
</dbReference>
<feature type="binding site" evidence="6">
    <location>
        <position position="54"/>
    </location>
    <ligand>
        <name>[4Fe-4S] cluster</name>
        <dbReference type="ChEBI" id="CHEBI:49883"/>
        <label>1</label>
    </ligand>
</feature>
<dbReference type="PANTHER" id="PTHR24960:SF46">
    <property type="entry name" value="FERREDOXIN-TYPE PROTEIN NAPF"/>
    <property type="match status" value="1"/>
</dbReference>
<comment type="cofactor">
    <cofactor evidence="6">
        <name>[4Fe-4S] cluster</name>
        <dbReference type="ChEBI" id="CHEBI:49883"/>
    </cofactor>
</comment>
<dbReference type="PROSITE" id="PS51379">
    <property type="entry name" value="4FE4S_FER_2"/>
    <property type="match status" value="2"/>
</dbReference>
<dbReference type="eggNOG" id="COG1149">
    <property type="taxonomic scope" value="Bacteria"/>
</dbReference>
<evidence type="ECO:0000256" key="5">
    <source>
        <dbReference type="ARBA" id="ARBA00023014"/>
    </source>
</evidence>
<feature type="binding site" evidence="6">
    <location>
        <position position="58"/>
    </location>
    <ligand>
        <name>[4Fe-4S] cluster</name>
        <dbReference type="ChEBI" id="CHEBI:49883"/>
        <label>1</label>
    </ligand>
</feature>
<keyword evidence="3 6" id="KW-0677">Repeat</keyword>
<keyword evidence="4 6" id="KW-0408">Iron</keyword>
<feature type="binding site" evidence="6">
    <location>
        <position position="51"/>
    </location>
    <ligand>
        <name>[4Fe-4S] cluster</name>
        <dbReference type="ChEBI" id="CHEBI:49883"/>
        <label>1</label>
    </ligand>
</feature>
<keyword evidence="2 6" id="KW-0479">Metal-binding</keyword>
<dbReference type="OrthoDB" id="9808559at2"/>
<protein>
    <recommendedName>
        <fullName evidence="6">Ferredoxin-type protein NapF</fullName>
    </recommendedName>
</protein>
<dbReference type="PANTHER" id="PTHR24960">
    <property type="entry name" value="PHOTOSYSTEM I IRON-SULFUR CENTER-RELATED"/>
    <property type="match status" value="1"/>
</dbReference>
<reference evidence="8 9" key="1">
    <citation type="submission" date="2012-03" db="EMBL/GenBank/DDBJ databases">
        <authorList>
            <person name="Harkins D.M."/>
            <person name="Madupu R."/>
            <person name="Durkin A.S."/>
            <person name="Torralba M."/>
            <person name="Methe B."/>
            <person name="Sutton G.G."/>
            <person name="Nelson K.E."/>
        </authorList>
    </citation>
    <scope>NUCLEOTIDE SEQUENCE [LARGE SCALE GENOMIC DNA]</scope>
    <source>
        <strain evidence="8 9">CCUG 2042</strain>
    </source>
</reference>
<evidence type="ECO:0000313" key="8">
    <source>
        <dbReference type="EMBL" id="EIJ69010.1"/>
    </source>
</evidence>
<dbReference type="eggNOG" id="COG1145">
    <property type="taxonomic scope" value="Bacteria"/>
</dbReference>
<dbReference type="GO" id="GO:0005737">
    <property type="term" value="C:cytoplasm"/>
    <property type="evidence" value="ECO:0007669"/>
    <property type="project" value="UniProtKB-SubCell"/>
</dbReference>
<dbReference type="PATRIC" id="fig|1095749.3.peg.1354"/>
<gene>
    <name evidence="8" type="primary">napF_1</name>
    <name evidence="6" type="synonym">napF</name>
    <name evidence="8" type="ORF">HMPREF1052_0417</name>
</gene>
<feature type="binding site" evidence="6">
    <location>
        <position position="80"/>
    </location>
    <ligand>
        <name>[4Fe-4S] cluster</name>
        <dbReference type="ChEBI" id="CHEBI:49883"/>
        <label>2</label>
    </ligand>
</feature>
<keyword evidence="1 6" id="KW-0004">4Fe-4S</keyword>
<dbReference type="InterPro" id="IPR004496">
    <property type="entry name" value="NapF"/>
</dbReference>
<dbReference type="Proteomes" id="UP000006457">
    <property type="component" value="Unassembled WGS sequence"/>
</dbReference>
<keyword evidence="5 6" id="KW-0411">Iron-sulfur</keyword>
<name>I3DBB7_9PAST</name>
<feature type="domain" description="4Fe-4S ferredoxin-type" evidence="7">
    <location>
        <begin position="71"/>
        <end position="100"/>
    </location>
</feature>
<dbReference type="HAMAP" id="MF_02201">
    <property type="entry name" value="NapF"/>
    <property type="match status" value="1"/>
</dbReference>
<evidence type="ECO:0000259" key="7">
    <source>
        <dbReference type="PROSITE" id="PS51379"/>
    </source>
</evidence>
<dbReference type="InterPro" id="IPR017896">
    <property type="entry name" value="4Fe4S_Fe-S-bd"/>
</dbReference>
<feature type="domain" description="4Fe-4S ferredoxin-type" evidence="7">
    <location>
        <begin position="143"/>
        <end position="172"/>
    </location>
</feature>
<feature type="binding site" evidence="6">
    <location>
        <position position="162"/>
    </location>
    <ligand>
        <name>[4Fe-4S] cluster</name>
        <dbReference type="ChEBI" id="CHEBI:49883"/>
        <label>3</label>
    </ligand>
</feature>
<dbReference type="Pfam" id="PF13187">
    <property type="entry name" value="Fer4_9"/>
    <property type="match status" value="1"/>
</dbReference>